<evidence type="ECO:0000256" key="1">
    <source>
        <dbReference type="SAM" id="MobiDB-lite"/>
    </source>
</evidence>
<protein>
    <submittedName>
        <fullName evidence="2">Uncharacterized protein</fullName>
    </submittedName>
</protein>
<evidence type="ECO:0000313" key="3">
    <source>
        <dbReference type="Proteomes" id="UP000298493"/>
    </source>
</evidence>
<evidence type="ECO:0000313" key="2">
    <source>
        <dbReference type="EMBL" id="TID26841.1"/>
    </source>
</evidence>
<dbReference type="STRING" id="86259.A0A4Z1PLT5"/>
<sequence length="997" mass="110534">MLSRHSHNSTSSGLPCCRFPNNWHGDWAPVALIWRTEIGAHSACIRVPFDRHSVATSTDEQVSFKMDPLSVTVSVAAFLANCLITVAALRNLSPKYQHAVPTITSFVSETTILAAVLAHIQQLLLINAPGLQEQGASGFELRRMFDTALTACLITFSCLEEQVRTLAIKSVDGADPHWREKSRLAWKEGVMRELLQQIKDQQSTLRLLVQTLQMQSLSASNHYLAEARPLLHDTISRSRSHRNSTFPSLKVPESIFERRASGAFLDGSSTVGSAEFDFDDDVVNSTVYRRAMATATKGQKTTKPRSKSLAEGDLIDLSELGSGDEMEMAEKSARELEELFPRDGRTLKSPTRAGTMETLQEEQEPGGDSPRSRRIAADRRSQQSQASAMGYRVTGPMHTHLYPPGDANRSASTIASNTGATIDSHSAKSVETRHFAGSGLSSPTTALGDATSGAVNFSRKHVPPTANMDSFVSSDSVNDFYNHIPSSIVHSEQSAKLPIRGPSSAVRPIEEQRLLQQGFPAYIPPKAARRLGVDERTFQPQKPSHIEEMSPSDLSRPGSGTSRSSGGSSRSRVLILSAATKSVIELAKTHPLDWDQPWRVFWRLTPIETQKAPHGYSVGLQELWWRLLQLEENFHSSMELLHSLISMEDASLPTCGITPLTIRKLQASHDKYLRQPLREFMGTGPWTFDYSSIAKAYQAAHIQLVPLYERFAWDIPLVTFQIAAASKPASQASKDLLTSLGPGMPTRYTCFRSPLTHICCSFDTIQALSDGLGKRNYAQVVGPVREQLRSLIASCNRNILLRWDELRRSNLFGSHASREVASLSKELIFPPSQRRYIAHLNLASPTRIVITRADLHWKSSVKYSWSKCHAILLNNYLILASVNDSKGQRQHQVYLLVRPLSTHISLTYRLIPSLTQIALSQVTTTTVSADPAQAEKNPSKKIKAGKPVYHLFVRTQEFQHILGFTTMVHCLEWHEHLDVALRGEMMSMPTGISALSS</sequence>
<proteinExistence type="predicted"/>
<keyword evidence="3" id="KW-1185">Reference proteome</keyword>
<reference evidence="2 3" key="1">
    <citation type="submission" date="2019-04" db="EMBL/GenBank/DDBJ databases">
        <title>High contiguity whole genome sequence and gene annotation resource for two Venturia nashicola isolates.</title>
        <authorList>
            <person name="Prokchorchik M."/>
            <person name="Won K."/>
            <person name="Lee Y."/>
            <person name="Choi E.D."/>
            <person name="Segonzac C."/>
            <person name="Sohn K.H."/>
        </authorList>
    </citation>
    <scope>NUCLEOTIDE SEQUENCE [LARGE SCALE GENOMIC DNA]</scope>
    <source>
        <strain evidence="2 3">PRI2</strain>
    </source>
</reference>
<gene>
    <name evidence="2" type="ORF">E6O75_ATG01334</name>
</gene>
<accession>A0A4Z1PLT5</accession>
<feature type="compositionally biased region" description="Low complexity" evidence="1">
    <location>
        <begin position="555"/>
        <end position="570"/>
    </location>
</feature>
<organism evidence="2 3">
    <name type="scientific">Venturia nashicola</name>
    <dbReference type="NCBI Taxonomy" id="86259"/>
    <lineage>
        <taxon>Eukaryota</taxon>
        <taxon>Fungi</taxon>
        <taxon>Dikarya</taxon>
        <taxon>Ascomycota</taxon>
        <taxon>Pezizomycotina</taxon>
        <taxon>Dothideomycetes</taxon>
        <taxon>Pleosporomycetidae</taxon>
        <taxon>Venturiales</taxon>
        <taxon>Venturiaceae</taxon>
        <taxon>Venturia</taxon>
    </lineage>
</organism>
<feature type="compositionally biased region" description="Basic and acidic residues" evidence="1">
    <location>
        <begin position="328"/>
        <end position="346"/>
    </location>
</feature>
<feature type="region of interest" description="Disordered" evidence="1">
    <location>
        <begin position="294"/>
        <end position="389"/>
    </location>
</feature>
<dbReference type="Proteomes" id="UP000298493">
    <property type="component" value="Unassembled WGS sequence"/>
</dbReference>
<name>A0A4Z1PLT5_9PEZI</name>
<dbReference type="AlphaFoldDB" id="A0A4Z1PLT5"/>
<comment type="caution">
    <text evidence="2">The sequence shown here is derived from an EMBL/GenBank/DDBJ whole genome shotgun (WGS) entry which is preliminary data.</text>
</comment>
<feature type="region of interest" description="Disordered" evidence="1">
    <location>
        <begin position="536"/>
        <end position="570"/>
    </location>
</feature>
<dbReference type="EMBL" id="SNSC02000002">
    <property type="protein sequence ID" value="TID26841.1"/>
    <property type="molecule type" value="Genomic_DNA"/>
</dbReference>